<proteinExistence type="predicted"/>
<name>A0ABQ3IQW5_9PSEU</name>
<sequence>MGGDCSPAAPPSGDPSAAAPPVGERPIHARTSGTLVGHRAVHDWREGMNGPFIAPPPRFPSRMITLRNHSSPTEPTRQHAHELQATNATPTPLRSVFEAAFVTLSE</sequence>
<evidence type="ECO:0000256" key="1">
    <source>
        <dbReference type="SAM" id="MobiDB-lite"/>
    </source>
</evidence>
<dbReference type="Proteomes" id="UP000605897">
    <property type="component" value="Unassembled WGS sequence"/>
</dbReference>
<dbReference type="EMBL" id="BNAU01000002">
    <property type="protein sequence ID" value="GHE91902.1"/>
    <property type="molecule type" value="Genomic_DNA"/>
</dbReference>
<keyword evidence="3" id="KW-1185">Reference proteome</keyword>
<reference evidence="3" key="1">
    <citation type="journal article" date="2019" name="Int. J. Syst. Evol. Microbiol.">
        <title>The Global Catalogue of Microorganisms (GCM) 10K type strain sequencing project: providing services to taxonomists for standard genome sequencing and annotation.</title>
        <authorList>
            <consortium name="The Broad Institute Genomics Platform"/>
            <consortium name="The Broad Institute Genome Sequencing Center for Infectious Disease"/>
            <person name="Wu L."/>
            <person name="Ma J."/>
        </authorList>
    </citation>
    <scope>NUCLEOTIDE SEQUENCE [LARGE SCALE GENOMIC DNA]</scope>
    <source>
        <strain evidence="3">CGMCC 4.7677</strain>
    </source>
</reference>
<organism evidence="2 3">
    <name type="scientific">Amycolatopsis deserti</name>
    <dbReference type="NCBI Taxonomy" id="185696"/>
    <lineage>
        <taxon>Bacteria</taxon>
        <taxon>Bacillati</taxon>
        <taxon>Actinomycetota</taxon>
        <taxon>Actinomycetes</taxon>
        <taxon>Pseudonocardiales</taxon>
        <taxon>Pseudonocardiaceae</taxon>
        <taxon>Amycolatopsis</taxon>
    </lineage>
</organism>
<feature type="region of interest" description="Disordered" evidence="1">
    <location>
        <begin position="1"/>
        <end position="32"/>
    </location>
</feature>
<accession>A0ABQ3IQW5</accession>
<evidence type="ECO:0000313" key="2">
    <source>
        <dbReference type="EMBL" id="GHE91902.1"/>
    </source>
</evidence>
<evidence type="ECO:0000313" key="3">
    <source>
        <dbReference type="Proteomes" id="UP000605897"/>
    </source>
</evidence>
<protein>
    <submittedName>
        <fullName evidence="2">Uncharacterized protein</fullName>
    </submittedName>
</protein>
<comment type="caution">
    <text evidence="2">The sequence shown here is derived from an EMBL/GenBank/DDBJ whole genome shotgun (WGS) entry which is preliminary data.</text>
</comment>
<feature type="region of interest" description="Disordered" evidence="1">
    <location>
        <begin position="47"/>
        <end position="91"/>
    </location>
</feature>
<gene>
    <name evidence="2" type="ORF">GCM10017786_25610</name>
</gene>